<keyword evidence="1" id="KW-0812">Transmembrane</keyword>
<name>A0ABV9EPR0_9ACTN</name>
<gene>
    <name evidence="2" type="ORF">ACFO8L_31685</name>
</gene>
<feature type="transmembrane region" description="Helical" evidence="1">
    <location>
        <begin position="62"/>
        <end position="81"/>
    </location>
</feature>
<evidence type="ECO:0000313" key="2">
    <source>
        <dbReference type="EMBL" id="MFC4590695.1"/>
    </source>
</evidence>
<dbReference type="RefSeq" id="WP_262849404.1">
    <property type="nucleotide sequence ID" value="NZ_JANZYP010000085.1"/>
</dbReference>
<dbReference type="Proteomes" id="UP001595891">
    <property type="component" value="Unassembled WGS sequence"/>
</dbReference>
<evidence type="ECO:0000313" key="3">
    <source>
        <dbReference type="Proteomes" id="UP001595891"/>
    </source>
</evidence>
<accession>A0ABV9EPR0</accession>
<organism evidence="2 3">
    <name type="scientific">Sphaerisporangium corydalis</name>
    <dbReference type="NCBI Taxonomy" id="1441875"/>
    <lineage>
        <taxon>Bacteria</taxon>
        <taxon>Bacillati</taxon>
        <taxon>Actinomycetota</taxon>
        <taxon>Actinomycetes</taxon>
        <taxon>Streptosporangiales</taxon>
        <taxon>Streptosporangiaceae</taxon>
        <taxon>Sphaerisporangium</taxon>
    </lineage>
</organism>
<keyword evidence="1" id="KW-0472">Membrane</keyword>
<sequence>MKHDIDRLVSSIAPAPGPGLTPGARELLNEIVSAASPISPTPPAARFRPGAGLRAPLSRWRLLLPLAAVAMLLSWIVPGGIGARPASATLDIRQAGGFYVVTVKDLYADPKRYRAELKSRGLRVSIKLVPTSRSMEGRLIFVVAEYLTATRVKGSRVIPPSDDISALEGTRPCASLTGCPVGVRIRIGYTGPGEIILGRRALPGEAYEAPPSLGAPGEPLHCVGFVNLRVPQVVRLLRDHGVREIGFTTYHGGDPPSVPPSWYVHDGVMSGPDQAFLMVDPAPHPHPRPVDVPGACR</sequence>
<comment type="caution">
    <text evidence="2">The sequence shown here is derived from an EMBL/GenBank/DDBJ whole genome shotgun (WGS) entry which is preliminary data.</text>
</comment>
<keyword evidence="3" id="KW-1185">Reference proteome</keyword>
<reference evidence="3" key="1">
    <citation type="journal article" date="2019" name="Int. J. Syst. Evol. Microbiol.">
        <title>The Global Catalogue of Microorganisms (GCM) 10K type strain sequencing project: providing services to taxonomists for standard genome sequencing and annotation.</title>
        <authorList>
            <consortium name="The Broad Institute Genomics Platform"/>
            <consortium name="The Broad Institute Genome Sequencing Center for Infectious Disease"/>
            <person name="Wu L."/>
            <person name="Ma J."/>
        </authorList>
    </citation>
    <scope>NUCLEOTIDE SEQUENCE [LARGE SCALE GENOMIC DNA]</scope>
    <source>
        <strain evidence="3">CCUG 49560</strain>
    </source>
</reference>
<protein>
    <submittedName>
        <fullName evidence="2">Uncharacterized protein</fullName>
    </submittedName>
</protein>
<dbReference type="EMBL" id="JBHSFN010000025">
    <property type="protein sequence ID" value="MFC4590695.1"/>
    <property type="molecule type" value="Genomic_DNA"/>
</dbReference>
<proteinExistence type="predicted"/>
<keyword evidence="1" id="KW-1133">Transmembrane helix</keyword>
<evidence type="ECO:0000256" key="1">
    <source>
        <dbReference type="SAM" id="Phobius"/>
    </source>
</evidence>